<gene>
    <name evidence="2" type="ORF">ENP62_00775</name>
    <name evidence="1" type="ORF">ENP94_07925</name>
    <name evidence="3" type="ORF">ENS16_03570</name>
</gene>
<protein>
    <recommendedName>
        <fullName evidence="4">Glycosyltransferase</fullName>
    </recommendedName>
</protein>
<sequence length="369" mass="40064">MILFLSIVFDAGTRLLILPIITSGNRLVALSAGIGRGHPNYLDAVLSFLPGVPRQTASGWSWQFLRQLYRLGGRGGPLTGIYNRFRRSGAVSASVLSILEHKLRRELRSFPGTVLVDHPLLARLLGPVCRVVYLHGEVAAPESAAIAEAELILVPLEPTARRFEALGISRAKLAVTGLIIEPQLLARAETAFHNRLARYRTDQPLTVAFFTSGAYPRPHMTAICLAARSCLDAGHRMLVFAGTEGRYAPRLPGTMVFSSRAEENEKTAGLFPEIDLMVAAAHERINWALGLGLPMFALLPHIGPFAPENFAFAAEQGVCLPLTQPQKLGSIINTLRHFGRLAEMAQAGWGKLPITGAENAARLVSDCLQ</sequence>
<evidence type="ECO:0000313" key="3">
    <source>
        <dbReference type="EMBL" id="HFJ53752.1"/>
    </source>
</evidence>
<organism evidence="2">
    <name type="scientific">candidate division WOR-3 bacterium</name>
    <dbReference type="NCBI Taxonomy" id="2052148"/>
    <lineage>
        <taxon>Bacteria</taxon>
        <taxon>Bacteria division WOR-3</taxon>
    </lineage>
</organism>
<dbReference type="EMBL" id="DSLG01000008">
    <property type="protein sequence ID" value="HEA87914.1"/>
    <property type="molecule type" value="Genomic_DNA"/>
</dbReference>
<evidence type="ECO:0008006" key="4">
    <source>
        <dbReference type="Google" id="ProtNLM"/>
    </source>
</evidence>
<dbReference type="EMBL" id="DSTU01000004">
    <property type="protein sequence ID" value="HFJ53752.1"/>
    <property type="molecule type" value="Genomic_DNA"/>
</dbReference>
<dbReference type="EMBL" id="DSKA01000062">
    <property type="protein sequence ID" value="HEE18072.1"/>
    <property type="molecule type" value="Genomic_DNA"/>
</dbReference>
<name>A0A7C2APA2_UNCW3</name>
<dbReference type="AlphaFoldDB" id="A0A7C2APA2"/>
<evidence type="ECO:0000313" key="2">
    <source>
        <dbReference type="EMBL" id="HEE18072.1"/>
    </source>
</evidence>
<accession>A0A7C2APA2</accession>
<reference evidence="2" key="1">
    <citation type="journal article" date="2020" name="mSystems">
        <title>Genome- and Community-Level Interaction Insights into Carbon Utilization and Element Cycling Functions of Hydrothermarchaeota in Hydrothermal Sediment.</title>
        <authorList>
            <person name="Zhou Z."/>
            <person name="Liu Y."/>
            <person name="Xu W."/>
            <person name="Pan J."/>
            <person name="Luo Z.H."/>
            <person name="Li M."/>
        </authorList>
    </citation>
    <scope>NUCLEOTIDE SEQUENCE [LARGE SCALE GENOMIC DNA]</scope>
    <source>
        <strain evidence="2">SpSt-236</strain>
        <strain evidence="1">SpSt-265</strain>
        <strain evidence="3">SpSt-465</strain>
    </source>
</reference>
<evidence type="ECO:0000313" key="1">
    <source>
        <dbReference type="EMBL" id="HEA87914.1"/>
    </source>
</evidence>
<proteinExistence type="predicted"/>
<comment type="caution">
    <text evidence="2">The sequence shown here is derived from an EMBL/GenBank/DDBJ whole genome shotgun (WGS) entry which is preliminary data.</text>
</comment>
<dbReference type="SUPFAM" id="SSF53756">
    <property type="entry name" value="UDP-Glycosyltransferase/glycogen phosphorylase"/>
    <property type="match status" value="1"/>
</dbReference>